<organism evidence="1 2">
    <name type="scientific">Streptomyces minutiscleroticus</name>
    <dbReference type="NCBI Taxonomy" id="68238"/>
    <lineage>
        <taxon>Bacteria</taxon>
        <taxon>Bacillati</taxon>
        <taxon>Actinomycetota</taxon>
        <taxon>Actinomycetes</taxon>
        <taxon>Kitasatosporales</taxon>
        <taxon>Streptomycetaceae</taxon>
        <taxon>Streptomyces</taxon>
    </lineage>
</organism>
<dbReference type="AlphaFoldDB" id="A0A918P0C9"/>
<keyword evidence="2" id="KW-1185">Reference proteome</keyword>
<comment type="caution">
    <text evidence="1">The sequence shown here is derived from an EMBL/GenBank/DDBJ whole genome shotgun (WGS) entry which is preliminary data.</text>
</comment>
<protein>
    <submittedName>
        <fullName evidence="1">Uncharacterized protein</fullName>
    </submittedName>
</protein>
<gene>
    <name evidence="1" type="ORF">GCM10010358_73350</name>
</gene>
<evidence type="ECO:0000313" key="1">
    <source>
        <dbReference type="EMBL" id="GGY10133.1"/>
    </source>
</evidence>
<dbReference type="Proteomes" id="UP000619244">
    <property type="component" value="Unassembled WGS sequence"/>
</dbReference>
<accession>A0A918P0C9</accession>
<proteinExistence type="predicted"/>
<dbReference type="EMBL" id="BMVU01000072">
    <property type="protein sequence ID" value="GGY10133.1"/>
    <property type="molecule type" value="Genomic_DNA"/>
</dbReference>
<dbReference type="RefSeq" id="WP_190194628.1">
    <property type="nucleotide sequence ID" value="NZ_BMVU01000072.1"/>
</dbReference>
<reference evidence="1" key="2">
    <citation type="submission" date="2020-09" db="EMBL/GenBank/DDBJ databases">
        <authorList>
            <person name="Sun Q."/>
            <person name="Ohkuma M."/>
        </authorList>
    </citation>
    <scope>NUCLEOTIDE SEQUENCE</scope>
    <source>
        <strain evidence="1">JCM 4790</strain>
    </source>
</reference>
<name>A0A918P0C9_9ACTN</name>
<sequence>MTIRLDRGHRPGHGTATALHGVLLGALHSTVRGALLGALRTLFATTAIFAGQRA</sequence>
<reference evidence="1" key="1">
    <citation type="journal article" date="2014" name="Int. J. Syst. Evol. Microbiol.">
        <title>Complete genome sequence of Corynebacterium casei LMG S-19264T (=DSM 44701T), isolated from a smear-ripened cheese.</title>
        <authorList>
            <consortium name="US DOE Joint Genome Institute (JGI-PGF)"/>
            <person name="Walter F."/>
            <person name="Albersmeier A."/>
            <person name="Kalinowski J."/>
            <person name="Ruckert C."/>
        </authorList>
    </citation>
    <scope>NUCLEOTIDE SEQUENCE</scope>
    <source>
        <strain evidence="1">JCM 4790</strain>
    </source>
</reference>
<evidence type="ECO:0000313" key="2">
    <source>
        <dbReference type="Proteomes" id="UP000619244"/>
    </source>
</evidence>